<reference evidence="1 2" key="1">
    <citation type="submission" date="2015-09" db="EMBL/GenBank/DDBJ databases">
        <authorList>
            <consortium name="Swine Surveillance"/>
        </authorList>
    </citation>
    <scope>NUCLEOTIDE SEQUENCE [LARGE SCALE GENOMIC DNA]</scope>
    <source>
        <strain evidence="1 2">CECT 7688</strain>
    </source>
</reference>
<proteinExistence type="predicted"/>
<dbReference type="OrthoDB" id="7629596at2"/>
<evidence type="ECO:0000313" key="2">
    <source>
        <dbReference type="Proteomes" id="UP000054823"/>
    </source>
</evidence>
<dbReference type="GO" id="GO:0043165">
    <property type="term" value="P:Gram-negative-bacterium-type cell outer membrane assembly"/>
    <property type="evidence" value="ECO:0007669"/>
    <property type="project" value="InterPro"/>
</dbReference>
<keyword evidence="2" id="KW-1185">Reference proteome</keyword>
<dbReference type="InterPro" id="IPR007485">
    <property type="entry name" value="LPS_assembly_LptE"/>
</dbReference>
<evidence type="ECO:0000313" key="1">
    <source>
        <dbReference type="EMBL" id="CUH51063.1"/>
    </source>
</evidence>
<dbReference type="Pfam" id="PF04390">
    <property type="entry name" value="LptE"/>
    <property type="match status" value="1"/>
</dbReference>
<gene>
    <name evidence="1" type="ORF">SHM7688_00496</name>
</gene>
<organism evidence="1 2">
    <name type="scientific">Shimia marina</name>
    <dbReference type="NCBI Taxonomy" id="321267"/>
    <lineage>
        <taxon>Bacteria</taxon>
        <taxon>Pseudomonadati</taxon>
        <taxon>Pseudomonadota</taxon>
        <taxon>Alphaproteobacteria</taxon>
        <taxon>Rhodobacterales</taxon>
        <taxon>Roseobacteraceae</taxon>
    </lineage>
</organism>
<protein>
    <submittedName>
        <fullName evidence="1">Uncharacterized protein</fullName>
    </submittedName>
</protein>
<sequence length="167" mass="17861">MSSYNRRLFLLSAAALGVPLSGCGFEPVYGPNGAASGLLNKVLVDEPKARESFLLVRELEDRLGRPTAGADYGLSLALQLNERSIGRTVAQVTNRFDVIGSATYALRDLDTKEVRSSGKVSSFTSYSASGSTVSELAAQQDAYERLMVILADRIVVELQAAEVARAS</sequence>
<dbReference type="EMBL" id="CYPW01000006">
    <property type="protein sequence ID" value="CUH51063.1"/>
    <property type="molecule type" value="Genomic_DNA"/>
</dbReference>
<dbReference type="GO" id="GO:0019867">
    <property type="term" value="C:outer membrane"/>
    <property type="evidence" value="ECO:0007669"/>
    <property type="project" value="InterPro"/>
</dbReference>
<dbReference type="Proteomes" id="UP000054823">
    <property type="component" value="Unassembled WGS sequence"/>
</dbReference>
<accession>A0A0P1EKY5</accession>
<name>A0A0P1EKY5_9RHOB</name>
<dbReference type="RefSeq" id="WP_083498871.1">
    <property type="nucleotide sequence ID" value="NZ_CYPW01000006.1"/>
</dbReference>
<dbReference type="Gene3D" id="3.30.160.150">
    <property type="entry name" value="Lipoprotein like domain"/>
    <property type="match status" value="1"/>
</dbReference>
<dbReference type="STRING" id="321267.SHM7688_00496"/>
<dbReference type="AlphaFoldDB" id="A0A0P1EKY5"/>